<feature type="region of interest" description="Disordered" evidence="1">
    <location>
        <begin position="188"/>
        <end position="217"/>
    </location>
</feature>
<dbReference type="Proteomes" id="UP000536442">
    <property type="component" value="Unassembled WGS sequence"/>
</dbReference>
<keyword evidence="2" id="KW-1133">Transmembrane helix</keyword>
<name>A0A851HNK9_9GAMM</name>
<reference evidence="3 4" key="1">
    <citation type="submission" date="2020-03" db="EMBL/GenBank/DDBJ databases">
        <title>Metagenomic, metatranscriptomic, and metabolomic analyses revealed the key microbes and metabolic features during the fermentation of ganjang, Korean traditional soy sauce.</title>
        <authorList>
            <person name="Chun B.H."/>
            <person name="Jeon C.O."/>
        </authorList>
    </citation>
    <scope>NUCLEOTIDE SEQUENCE [LARGE SCALE GENOMIC DNA]</scope>
    <source>
        <strain evidence="3 4">KG14</strain>
    </source>
</reference>
<feature type="transmembrane region" description="Helical" evidence="2">
    <location>
        <begin position="30"/>
        <end position="53"/>
    </location>
</feature>
<evidence type="ECO:0000256" key="1">
    <source>
        <dbReference type="SAM" id="MobiDB-lite"/>
    </source>
</evidence>
<keyword evidence="4" id="KW-1185">Reference proteome</keyword>
<dbReference type="AlphaFoldDB" id="A0A851HNK9"/>
<evidence type="ECO:0000256" key="2">
    <source>
        <dbReference type="SAM" id="Phobius"/>
    </source>
</evidence>
<evidence type="ECO:0000313" key="4">
    <source>
        <dbReference type="Proteomes" id="UP000536442"/>
    </source>
</evidence>
<gene>
    <name evidence="3" type="ORF">HLV39_03000</name>
</gene>
<dbReference type="EMBL" id="JABEVQ010000002">
    <property type="protein sequence ID" value="NWN90467.1"/>
    <property type="molecule type" value="Genomic_DNA"/>
</dbReference>
<organism evidence="3 4">
    <name type="scientific">Marinobacter adhaerens</name>
    <dbReference type="NCBI Taxonomy" id="1033846"/>
    <lineage>
        <taxon>Bacteria</taxon>
        <taxon>Pseudomonadati</taxon>
        <taxon>Pseudomonadota</taxon>
        <taxon>Gammaproteobacteria</taxon>
        <taxon>Pseudomonadales</taxon>
        <taxon>Marinobacteraceae</taxon>
        <taxon>Marinobacter</taxon>
    </lineage>
</organism>
<keyword evidence="2" id="KW-0812">Transmembrane</keyword>
<feature type="region of interest" description="Disordered" evidence="1">
    <location>
        <begin position="318"/>
        <end position="346"/>
    </location>
</feature>
<sequence length="346" mass="38240">MNRFIPRRWQRWINRRIPRSDVQLLTQKNLFILPTSAGVVFAMLLLLMLITGINYQNSLIYLVTFLLGAVFIGAMYQTHRTLAGLELTLVEAGEGFAGDDVLFHLRATAGKQDAVAVMLSADDTGVGIGHVPAGQSREVRLPVTSQSRGYLQPDRIRIETRFPFGLLKAWSWMRPVTAGIVFPRPVAAPETPGVAKERDQTTAATRSSDGNDHAQLRPWREGDLSQRVLWKRYARSGQMVVADWEADKGSPHWLDFDRFAGAKYELRLSHLCWLVVERGKSGARFGLSLPGQAIEPDAGPAHTVRCLRALATWGQQKPRDAVGLRHGTRQDPDAKASASIATGGGL</sequence>
<dbReference type="PANTHER" id="PTHR34351:SF1">
    <property type="entry name" value="SLR1927 PROTEIN"/>
    <property type="match status" value="1"/>
</dbReference>
<accession>A0A851HNK9</accession>
<evidence type="ECO:0000313" key="3">
    <source>
        <dbReference type="EMBL" id="NWN90467.1"/>
    </source>
</evidence>
<feature type="transmembrane region" description="Helical" evidence="2">
    <location>
        <begin position="59"/>
        <end position="76"/>
    </location>
</feature>
<proteinExistence type="predicted"/>
<protein>
    <submittedName>
        <fullName evidence="3">DUF58 domain-containing protein</fullName>
    </submittedName>
</protein>
<comment type="caution">
    <text evidence="3">The sequence shown here is derived from an EMBL/GenBank/DDBJ whole genome shotgun (WGS) entry which is preliminary data.</text>
</comment>
<dbReference type="PANTHER" id="PTHR34351">
    <property type="entry name" value="SLR1927 PROTEIN-RELATED"/>
    <property type="match status" value="1"/>
</dbReference>
<keyword evidence="2" id="KW-0472">Membrane</keyword>
<feature type="compositionally biased region" description="Basic and acidic residues" evidence="1">
    <location>
        <begin position="318"/>
        <end position="334"/>
    </location>
</feature>